<sequence length="118" mass="12999">MYEEHGGYVLEVVVPSRTADDDGGRWLSFNEPPNTPVNRGALLRLFNPVLEAPPLPSQAGYSSTSHLRAEKGERAGVLMAISPPPRHPALSCSRAVEDHGRDCQGSQQETRRPREKKI</sequence>
<dbReference type="Proteomes" id="UP001172155">
    <property type="component" value="Unassembled WGS sequence"/>
</dbReference>
<name>A0AA40EKI4_9PEZI</name>
<dbReference type="AlphaFoldDB" id="A0AA40EKI4"/>
<dbReference type="EMBL" id="JAUKUD010000006">
    <property type="protein sequence ID" value="KAK0740960.1"/>
    <property type="molecule type" value="Genomic_DNA"/>
</dbReference>
<keyword evidence="3" id="KW-1185">Reference proteome</keyword>
<gene>
    <name evidence="2" type="ORF">B0T18DRAFT_419089</name>
</gene>
<accession>A0AA40EKI4</accession>
<evidence type="ECO:0000256" key="1">
    <source>
        <dbReference type="SAM" id="MobiDB-lite"/>
    </source>
</evidence>
<protein>
    <submittedName>
        <fullName evidence="2">Uncharacterized protein</fullName>
    </submittedName>
</protein>
<proteinExistence type="predicted"/>
<reference evidence="2" key="1">
    <citation type="submission" date="2023-06" db="EMBL/GenBank/DDBJ databases">
        <title>Genome-scale phylogeny and comparative genomics of the fungal order Sordariales.</title>
        <authorList>
            <consortium name="Lawrence Berkeley National Laboratory"/>
            <person name="Hensen N."/>
            <person name="Bonometti L."/>
            <person name="Westerberg I."/>
            <person name="Brannstrom I.O."/>
            <person name="Guillou S."/>
            <person name="Cros-Aarteil S."/>
            <person name="Calhoun S."/>
            <person name="Haridas S."/>
            <person name="Kuo A."/>
            <person name="Mondo S."/>
            <person name="Pangilinan J."/>
            <person name="Riley R."/>
            <person name="LaButti K."/>
            <person name="Andreopoulos B."/>
            <person name="Lipzen A."/>
            <person name="Chen C."/>
            <person name="Yanf M."/>
            <person name="Daum C."/>
            <person name="Ng V."/>
            <person name="Clum A."/>
            <person name="Steindorff A."/>
            <person name="Ohm R."/>
            <person name="Martin F."/>
            <person name="Silar P."/>
            <person name="Natvig D."/>
            <person name="Lalanne C."/>
            <person name="Gautier V."/>
            <person name="Ament-velasquez S.L."/>
            <person name="Kruys A."/>
            <person name="Hutchinson M.I."/>
            <person name="Powell A.J."/>
            <person name="Barry K."/>
            <person name="Miller A.N."/>
            <person name="Grigoriev I.V."/>
            <person name="Debuchy R."/>
            <person name="Gladieux P."/>
            <person name="Thoren M.H."/>
            <person name="Johannesson H."/>
        </authorList>
    </citation>
    <scope>NUCLEOTIDE SEQUENCE</scope>
    <source>
        <strain evidence="2">SMH3187-1</strain>
    </source>
</reference>
<comment type="caution">
    <text evidence="2">The sequence shown here is derived from an EMBL/GenBank/DDBJ whole genome shotgun (WGS) entry which is preliminary data.</text>
</comment>
<feature type="region of interest" description="Disordered" evidence="1">
    <location>
        <begin position="80"/>
        <end position="118"/>
    </location>
</feature>
<evidence type="ECO:0000313" key="3">
    <source>
        <dbReference type="Proteomes" id="UP001172155"/>
    </source>
</evidence>
<organism evidence="2 3">
    <name type="scientific">Schizothecium vesticola</name>
    <dbReference type="NCBI Taxonomy" id="314040"/>
    <lineage>
        <taxon>Eukaryota</taxon>
        <taxon>Fungi</taxon>
        <taxon>Dikarya</taxon>
        <taxon>Ascomycota</taxon>
        <taxon>Pezizomycotina</taxon>
        <taxon>Sordariomycetes</taxon>
        <taxon>Sordariomycetidae</taxon>
        <taxon>Sordariales</taxon>
        <taxon>Schizotheciaceae</taxon>
        <taxon>Schizothecium</taxon>
    </lineage>
</organism>
<evidence type="ECO:0000313" key="2">
    <source>
        <dbReference type="EMBL" id="KAK0740960.1"/>
    </source>
</evidence>